<evidence type="ECO:0000256" key="1">
    <source>
        <dbReference type="SAM" id="MobiDB-lite"/>
    </source>
</evidence>
<feature type="region of interest" description="Disordered" evidence="1">
    <location>
        <begin position="200"/>
        <end position="269"/>
    </location>
</feature>
<keyword evidence="2" id="KW-0812">Transmembrane</keyword>
<feature type="signal peptide" evidence="3">
    <location>
        <begin position="1"/>
        <end position="22"/>
    </location>
</feature>
<dbReference type="SUPFAM" id="SSF52058">
    <property type="entry name" value="L domain-like"/>
    <property type="match status" value="1"/>
</dbReference>
<dbReference type="PANTHER" id="PTHR20878:SF0">
    <property type="entry name" value="LEUCINE-RICH REPEAT-CONTAINING PROTEIN 25"/>
    <property type="match status" value="1"/>
</dbReference>
<reference evidence="4 5" key="1">
    <citation type="journal article" date="2020" name="Nature">
        <title>Six reference-quality genomes reveal evolution of bat adaptations.</title>
        <authorList>
            <person name="Jebb D."/>
            <person name="Huang Z."/>
            <person name="Pippel M."/>
            <person name="Hughes G.M."/>
            <person name="Lavrichenko K."/>
            <person name="Devanna P."/>
            <person name="Winkler S."/>
            <person name="Jermiin L.S."/>
            <person name="Skirmuntt E.C."/>
            <person name="Katzourakis A."/>
            <person name="Burkitt-Gray L."/>
            <person name="Ray D.A."/>
            <person name="Sullivan K.A.M."/>
            <person name="Roscito J.G."/>
            <person name="Kirilenko B.M."/>
            <person name="Davalos L.M."/>
            <person name="Corthals A.P."/>
            <person name="Power M.L."/>
            <person name="Jones G."/>
            <person name="Ransome R.D."/>
            <person name="Dechmann D.K.N."/>
            <person name="Locatelli A.G."/>
            <person name="Puechmaille S.J."/>
            <person name="Fedrigo O."/>
            <person name="Jarvis E.D."/>
            <person name="Hiller M."/>
            <person name="Vernes S.C."/>
            <person name="Myers E.W."/>
            <person name="Teeling E.C."/>
        </authorList>
    </citation>
    <scope>NUCLEOTIDE SEQUENCE [LARGE SCALE GENOMIC DNA]</scope>
    <source>
        <strain evidence="4">MMyoMyo1</strain>
        <tissue evidence="4">Flight muscle</tissue>
    </source>
</reference>
<comment type="caution">
    <text evidence="4">The sequence shown here is derived from an EMBL/GenBank/DDBJ whole genome shotgun (WGS) entry which is preliminary data.</text>
</comment>
<sequence>MGRALPWALWLLLLLQDPCSLGLSCNVSSGDVDWATEFTATCLNFSGRGLNIPWNRSLQASSVLLLDLSGNGLRELPGSFFARLEKLQILNVTNNPLDRVDAELAGRCALDLKADCRCSLASWHKVRQDNCSDQLPPQCLDAGTFTWRNLSTFLEVSCPPGLSWAAIGALAASGSLLVGLIITGSLLAWRFRSRWSPRSQSQDKTWAAPDGPRPSSGWQPKYSSRSLSLHQPEATLPRPPTPDYENVFIGQPPAKDQSVKHGTHPSEDSDFYMNYEDLQRASQPVYGNLQFPGQAPEVEDEYVITGH</sequence>
<organism evidence="4 5">
    <name type="scientific">Myotis myotis</name>
    <name type="common">Greater mouse-eared bat</name>
    <name type="synonym">Vespertilio myotis</name>
    <dbReference type="NCBI Taxonomy" id="51298"/>
    <lineage>
        <taxon>Eukaryota</taxon>
        <taxon>Metazoa</taxon>
        <taxon>Chordata</taxon>
        <taxon>Craniata</taxon>
        <taxon>Vertebrata</taxon>
        <taxon>Euteleostomi</taxon>
        <taxon>Mammalia</taxon>
        <taxon>Eutheria</taxon>
        <taxon>Laurasiatheria</taxon>
        <taxon>Chiroptera</taxon>
        <taxon>Yangochiroptera</taxon>
        <taxon>Vespertilionidae</taxon>
        <taxon>Myotis</taxon>
    </lineage>
</organism>
<dbReference type="EMBL" id="JABWUV010000006">
    <property type="protein sequence ID" value="KAF6349299.1"/>
    <property type="molecule type" value="Genomic_DNA"/>
</dbReference>
<keyword evidence="2" id="KW-0472">Membrane</keyword>
<dbReference type="OrthoDB" id="9835318at2759"/>
<evidence type="ECO:0000256" key="3">
    <source>
        <dbReference type="SAM" id="SignalP"/>
    </source>
</evidence>
<evidence type="ECO:0000256" key="2">
    <source>
        <dbReference type="SAM" id="Phobius"/>
    </source>
</evidence>
<dbReference type="VEuPathDB" id="HostDB:GeneID_118657582"/>
<accession>A0A7J7XHZ7</accession>
<keyword evidence="5" id="KW-1185">Reference proteome</keyword>
<dbReference type="InterPro" id="IPR039243">
    <property type="entry name" value="LRRC25"/>
</dbReference>
<proteinExistence type="predicted"/>
<dbReference type="AlphaFoldDB" id="A0A7J7XHZ7"/>
<dbReference type="Proteomes" id="UP000527355">
    <property type="component" value="Unassembled WGS sequence"/>
</dbReference>
<feature type="chain" id="PRO_5029845904" evidence="3">
    <location>
        <begin position="23"/>
        <end position="307"/>
    </location>
</feature>
<gene>
    <name evidence="4" type="ORF">mMyoMyo1_012468</name>
</gene>
<dbReference type="Gene3D" id="3.80.10.10">
    <property type="entry name" value="Ribonuclease Inhibitor"/>
    <property type="match status" value="1"/>
</dbReference>
<dbReference type="PANTHER" id="PTHR20878">
    <property type="entry name" value="LEUCINE-RICH REPEAT CONTAINING PROTEIN 25"/>
    <property type="match status" value="1"/>
</dbReference>
<keyword evidence="3" id="KW-0732">Signal</keyword>
<feature type="transmembrane region" description="Helical" evidence="2">
    <location>
        <begin position="164"/>
        <end position="189"/>
    </location>
</feature>
<name>A0A7J7XHZ7_MYOMY</name>
<feature type="compositionally biased region" description="Polar residues" evidence="1">
    <location>
        <begin position="216"/>
        <end position="229"/>
    </location>
</feature>
<evidence type="ECO:0000313" key="5">
    <source>
        <dbReference type="Proteomes" id="UP000527355"/>
    </source>
</evidence>
<protein>
    <submittedName>
        <fullName evidence="4">Leucine rich repeat containing 25</fullName>
    </submittedName>
</protein>
<evidence type="ECO:0000313" key="4">
    <source>
        <dbReference type="EMBL" id="KAF6349299.1"/>
    </source>
</evidence>
<dbReference type="InterPro" id="IPR032675">
    <property type="entry name" value="LRR_dom_sf"/>
</dbReference>
<keyword evidence="2" id="KW-1133">Transmembrane helix</keyword>